<dbReference type="Pfam" id="PF00440">
    <property type="entry name" value="TetR_N"/>
    <property type="match status" value="1"/>
</dbReference>
<organism evidence="6 7">
    <name type="scientific">Archangium lansingense</name>
    <dbReference type="NCBI Taxonomy" id="2995310"/>
    <lineage>
        <taxon>Bacteria</taxon>
        <taxon>Pseudomonadati</taxon>
        <taxon>Myxococcota</taxon>
        <taxon>Myxococcia</taxon>
        <taxon>Myxococcales</taxon>
        <taxon>Cystobacterineae</taxon>
        <taxon>Archangiaceae</taxon>
        <taxon>Archangium</taxon>
    </lineage>
</organism>
<dbReference type="Gene3D" id="1.10.357.10">
    <property type="entry name" value="Tetracycline Repressor, domain 2"/>
    <property type="match status" value="1"/>
</dbReference>
<evidence type="ECO:0000259" key="5">
    <source>
        <dbReference type="PROSITE" id="PS50977"/>
    </source>
</evidence>
<evidence type="ECO:0000256" key="3">
    <source>
        <dbReference type="ARBA" id="ARBA00023163"/>
    </source>
</evidence>
<dbReference type="InterPro" id="IPR001647">
    <property type="entry name" value="HTH_TetR"/>
</dbReference>
<sequence>MSKGAATRERILEHAFRVATREGLEGLTIGVLAEELRMSKSGLFAHFGSKEELQLAVLEDAGEKFRRYVLEPAFAAPKGLPQLQKLFELWLAWLTHPMAPGGCIFIAASSELDDREGKPRDFVAGAERFMLDAVVRTVRGAIEAGHLRAGLDAELFAYQVFSLILGAHHLRRLLRDPRAEAHARSGFQQLLDSARPSP</sequence>
<dbReference type="PROSITE" id="PS50977">
    <property type="entry name" value="HTH_TETR_2"/>
    <property type="match status" value="1"/>
</dbReference>
<dbReference type="PANTHER" id="PTHR47506:SF6">
    <property type="entry name" value="HTH-TYPE TRANSCRIPTIONAL REPRESSOR NEMR"/>
    <property type="match status" value="1"/>
</dbReference>
<evidence type="ECO:0000313" key="6">
    <source>
        <dbReference type="EMBL" id="MCY1082618.1"/>
    </source>
</evidence>
<proteinExistence type="predicted"/>
<dbReference type="InterPro" id="IPR011075">
    <property type="entry name" value="TetR_C"/>
</dbReference>
<evidence type="ECO:0000256" key="1">
    <source>
        <dbReference type="ARBA" id="ARBA00023015"/>
    </source>
</evidence>
<evidence type="ECO:0000256" key="2">
    <source>
        <dbReference type="ARBA" id="ARBA00023125"/>
    </source>
</evidence>
<dbReference type="SUPFAM" id="SSF48498">
    <property type="entry name" value="Tetracyclin repressor-like, C-terminal domain"/>
    <property type="match status" value="1"/>
</dbReference>
<evidence type="ECO:0000313" key="7">
    <source>
        <dbReference type="Proteomes" id="UP001207654"/>
    </source>
</evidence>
<name>A0ABT4ALN9_9BACT</name>
<feature type="DNA-binding region" description="H-T-H motif" evidence="4">
    <location>
        <begin position="28"/>
        <end position="47"/>
    </location>
</feature>
<keyword evidence="1" id="KW-0805">Transcription regulation</keyword>
<feature type="domain" description="HTH tetR-type" evidence="5">
    <location>
        <begin position="5"/>
        <end position="65"/>
    </location>
</feature>
<dbReference type="SUPFAM" id="SSF46689">
    <property type="entry name" value="Homeodomain-like"/>
    <property type="match status" value="1"/>
</dbReference>
<protein>
    <submittedName>
        <fullName evidence="6">TetR/AcrR family transcriptional regulator</fullName>
    </submittedName>
</protein>
<reference evidence="6 7" key="1">
    <citation type="submission" date="2022-11" db="EMBL/GenBank/DDBJ databases">
        <title>Minimal conservation of predation-associated metabolite biosynthetic gene clusters underscores biosynthetic potential of Myxococcota including descriptions for ten novel species: Archangium lansinium sp. nov., Myxococcus landrumus sp. nov., Nannocystis bai.</title>
        <authorList>
            <person name="Ahearne A."/>
            <person name="Stevens C."/>
            <person name="Phillips K."/>
        </authorList>
    </citation>
    <scope>NUCLEOTIDE SEQUENCE [LARGE SCALE GENOMIC DNA]</scope>
    <source>
        <strain evidence="6 7">MIWBW</strain>
    </source>
</reference>
<keyword evidence="2 4" id="KW-0238">DNA-binding</keyword>
<dbReference type="Gene3D" id="1.10.10.60">
    <property type="entry name" value="Homeodomain-like"/>
    <property type="match status" value="1"/>
</dbReference>
<dbReference type="InterPro" id="IPR036271">
    <property type="entry name" value="Tet_transcr_reg_TetR-rel_C_sf"/>
</dbReference>
<keyword evidence="3" id="KW-0804">Transcription</keyword>
<comment type="caution">
    <text evidence="6">The sequence shown here is derived from an EMBL/GenBank/DDBJ whole genome shotgun (WGS) entry which is preliminary data.</text>
</comment>
<dbReference type="Pfam" id="PF16925">
    <property type="entry name" value="TetR_C_13"/>
    <property type="match status" value="1"/>
</dbReference>
<keyword evidence="7" id="KW-1185">Reference proteome</keyword>
<dbReference type="RefSeq" id="WP_267541177.1">
    <property type="nucleotide sequence ID" value="NZ_JAPNKA010000001.1"/>
</dbReference>
<accession>A0ABT4ALN9</accession>
<dbReference type="PANTHER" id="PTHR47506">
    <property type="entry name" value="TRANSCRIPTIONAL REGULATORY PROTEIN"/>
    <property type="match status" value="1"/>
</dbReference>
<dbReference type="Proteomes" id="UP001207654">
    <property type="component" value="Unassembled WGS sequence"/>
</dbReference>
<evidence type="ECO:0000256" key="4">
    <source>
        <dbReference type="PROSITE-ProRule" id="PRU00335"/>
    </source>
</evidence>
<dbReference type="InterPro" id="IPR009057">
    <property type="entry name" value="Homeodomain-like_sf"/>
</dbReference>
<gene>
    <name evidence="6" type="ORF">OV287_50035</name>
</gene>
<dbReference type="EMBL" id="JAPNKA010000001">
    <property type="protein sequence ID" value="MCY1082618.1"/>
    <property type="molecule type" value="Genomic_DNA"/>
</dbReference>